<dbReference type="EMBL" id="RQFP01000001">
    <property type="protein sequence ID" value="TGK95557.1"/>
    <property type="molecule type" value="Genomic_DNA"/>
</dbReference>
<evidence type="ECO:0000313" key="2">
    <source>
        <dbReference type="EMBL" id="TGK95557.1"/>
    </source>
</evidence>
<accession>A0A2M9XZI0</accession>
<name>A0A2M9XZI0_9LEPT</name>
<sequence length="92" mass="10389">MNRFLILKLLLVFLFSLSPMFAEECEENDLSCQMQGKVESAENEPALNPDKVEDKVHKLCTKKPDSNKCLKNPDCYWDSTVKGGKCKGKGHP</sequence>
<organism evidence="2 3">
    <name type="scientific">Leptospira brenneri</name>
    <dbReference type="NCBI Taxonomy" id="2023182"/>
    <lineage>
        <taxon>Bacteria</taxon>
        <taxon>Pseudomonadati</taxon>
        <taxon>Spirochaetota</taxon>
        <taxon>Spirochaetia</taxon>
        <taxon>Leptospirales</taxon>
        <taxon>Leptospiraceae</taxon>
        <taxon>Leptospira</taxon>
    </lineage>
</organism>
<comment type="caution">
    <text evidence="2">The sequence shown here is derived from an EMBL/GenBank/DDBJ whole genome shotgun (WGS) entry which is preliminary data.</text>
</comment>
<keyword evidence="3" id="KW-1185">Reference proteome</keyword>
<evidence type="ECO:0000256" key="1">
    <source>
        <dbReference type="SAM" id="SignalP"/>
    </source>
</evidence>
<evidence type="ECO:0000313" key="3">
    <source>
        <dbReference type="Proteomes" id="UP000297891"/>
    </source>
</evidence>
<dbReference type="OrthoDB" id="332252at2"/>
<feature type="chain" id="PRO_5044383692" description="Cys-rich protein" evidence="1">
    <location>
        <begin position="23"/>
        <end position="92"/>
    </location>
</feature>
<dbReference type="Proteomes" id="UP000297891">
    <property type="component" value="Unassembled WGS sequence"/>
</dbReference>
<evidence type="ECO:0008006" key="4">
    <source>
        <dbReference type="Google" id="ProtNLM"/>
    </source>
</evidence>
<dbReference type="RefSeq" id="WP_100791768.1">
    <property type="nucleotide sequence ID" value="NZ_NPDQ01000007.1"/>
</dbReference>
<keyword evidence="1" id="KW-0732">Signal</keyword>
<proteinExistence type="predicted"/>
<reference evidence="2" key="1">
    <citation type="journal article" date="2019" name="PLoS Negl. Trop. Dis.">
        <title>Revisiting the worldwide diversity of Leptospira species in the environment.</title>
        <authorList>
            <person name="Vincent A.T."/>
            <person name="Schiettekatte O."/>
            <person name="Bourhy P."/>
            <person name="Veyrier F.J."/>
            <person name="Picardeau M."/>
        </authorList>
    </citation>
    <scope>NUCLEOTIDE SEQUENCE [LARGE SCALE GENOMIC DNA]</scope>
    <source>
        <strain evidence="2">201800277</strain>
    </source>
</reference>
<gene>
    <name evidence="2" type="ORF">EHQ30_02655</name>
</gene>
<feature type="signal peptide" evidence="1">
    <location>
        <begin position="1"/>
        <end position="22"/>
    </location>
</feature>
<protein>
    <recommendedName>
        <fullName evidence="4">Cys-rich protein</fullName>
    </recommendedName>
</protein>
<dbReference type="AlphaFoldDB" id="A0A2M9XZI0"/>